<proteinExistence type="predicted"/>
<dbReference type="EMBL" id="AP014633">
    <property type="protein sequence ID" value="BAP56363.1"/>
    <property type="molecule type" value="Genomic_DNA"/>
</dbReference>
<evidence type="ECO:0000256" key="1">
    <source>
        <dbReference type="SAM" id="Phobius"/>
    </source>
</evidence>
<name>A0A090AEG1_9GAMM</name>
<keyword evidence="1" id="KW-0812">Transmembrane</keyword>
<keyword evidence="1" id="KW-1133">Transmembrane helix</keyword>
<accession>A0A090AEG1</accession>
<dbReference type="STRING" id="40754.THII_2066"/>
<feature type="transmembrane region" description="Helical" evidence="1">
    <location>
        <begin position="346"/>
        <end position="364"/>
    </location>
</feature>
<evidence type="ECO:0000313" key="2">
    <source>
        <dbReference type="EMBL" id="BAP56363.1"/>
    </source>
</evidence>
<gene>
    <name evidence="2" type="ORF">THII_2066</name>
</gene>
<feature type="transmembrane region" description="Helical" evidence="1">
    <location>
        <begin position="424"/>
        <end position="444"/>
    </location>
</feature>
<evidence type="ECO:0000313" key="3">
    <source>
        <dbReference type="Proteomes" id="UP000031623"/>
    </source>
</evidence>
<feature type="transmembrane region" description="Helical" evidence="1">
    <location>
        <begin position="269"/>
        <end position="289"/>
    </location>
</feature>
<dbReference type="AlphaFoldDB" id="A0A090AEG1"/>
<feature type="transmembrane region" description="Helical" evidence="1">
    <location>
        <begin position="38"/>
        <end position="57"/>
    </location>
</feature>
<dbReference type="HOGENOM" id="CLU_447363_0_0_6"/>
<dbReference type="Proteomes" id="UP000031623">
    <property type="component" value="Chromosome"/>
</dbReference>
<feature type="transmembrane region" description="Helical" evidence="1">
    <location>
        <begin position="12"/>
        <end position="32"/>
    </location>
</feature>
<feature type="transmembrane region" description="Helical" evidence="1">
    <location>
        <begin position="149"/>
        <end position="171"/>
    </location>
</feature>
<protein>
    <submittedName>
        <fullName evidence="2">Uncharacterized protein</fullName>
    </submittedName>
</protein>
<organism evidence="2 3">
    <name type="scientific">Thioploca ingrica</name>
    <dbReference type="NCBI Taxonomy" id="40754"/>
    <lineage>
        <taxon>Bacteria</taxon>
        <taxon>Pseudomonadati</taxon>
        <taxon>Pseudomonadota</taxon>
        <taxon>Gammaproteobacteria</taxon>
        <taxon>Thiotrichales</taxon>
        <taxon>Thiotrichaceae</taxon>
        <taxon>Thioploca</taxon>
    </lineage>
</organism>
<dbReference type="KEGG" id="tig:THII_2066"/>
<feature type="transmembrane region" description="Helical" evidence="1">
    <location>
        <begin position="373"/>
        <end position="390"/>
    </location>
</feature>
<keyword evidence="3" id="KW-1185">Reference proteome</keyword>
<reference evidence="2 3" key="1">
    <citation type="journal article" date="2014" name="ISME J.">
        <title>Ecophysiology of Thioploca ingrica as revealed by the complete genome sequence supplemented with proteomic evidence.</title>
        <authorList>
            <person name="Kojima H."/>
            <person name="Ogura Y."/>
            <person name="Yamamoto N."/>
            <person name="Togashi T."/>
            <person name="Mori H."/>
            <person name="Watanabe T."/>
            <person name="Nemoto F."/>
            <person name="Kurokawa K."/>
            <person name="Hayashi T."/>
            <person name="Fukui M."/>
        </authorList>
    </citation>
    <scope>NUCLEOTIDE SEQUENCE [LARGE SCALE GENOMIC DNA]</scope>
</reference>
<feature type="transmembrane region" description="Helical" evidence="1">
    <location>
        <begin position="231"/>
        <end position="257"/>
    </location>
</feature>
<sequence>MTKLMALFKKFLWILNYFLFVFSPIYFIIHLIFNQLNINNGILFLAGALVISFRLFGRWFEELYENIEISGFSTLILLWGTILLTLINLVVGVDDSHDAYFYHLNTAIPIALYHNVLNIHLYDLISYSQGYPKFGEFLQALGIQLTDYFWGYGLITVVVIPASYTTTYLLAKRLGLESQYADKVALTYAFNPVNIAQATTGYIDSVQALYVLTNILLALRVNNLFKLSLLLINLIALLNMKLTGVVMGSLILLWAILWNREVIISRNQLLNAIVLTIAAYLVGLSHYLMNFIHFKTLTFPFIDLEFAQYVANLYTGEGSKLEKIIRLFWSQPAAFEQISLYDTTKGAFSILWYPLPVFIGLALVKAIRKKDKLFLYLQSLFWLLLILDPTVSMGRYVAYFQFLGFFAVIYWLKDLNLVFATKRMLWLITILPISYLGLSSYIIFNPKLGLITRRLAYYGENRLLIISATSVARQAFSYYYDINSYCSGYYWFLKFNQVEVKLTQGKPQSGNYFYIYRDENKKCTFAIAHDLSIKNQINYENGRPFFEMNNHSLFATEYCKWCLSEFNCLYAPYYVDKYRVDLSQFPFKSAGEKVATVECLSLEGQLLKDTLKFQID</sequence>
<feature type="transmembrane region" description="Helical" evidence="1">
    <location>
        <begin position="69"/>
        <end position="91"/>
    </location>
</feature>
<feature type="transmembrane region" description="Helical" evidence="1">
    <location>
        <begin position="396"/>
        <end position="412"/>
    </location>
</feature>
<dbReference type="OrthoDB" id="5622112at2"/>
<keyword evidence="1" id="KW-0472">Membrane</keyword>